<comment type="pathway">
    <text evidence="1">Cofactor biosynthesis; riboflavin biosynthesis.</text>
</comment>
<dbReference type="RefSeq" id="WP_110380069.1">
    <property type="nucleotide sequence ID" value="NZ_CP029288.2"/>
</dbReference>
<dbReference type="GO" id="GO:0046872">
    <property type="term" value="F:metal ion binding"/>
    <property type="evidence" value="ECO:0007669"/>
    <property type="project" value="UniProtKB-KW"/>
</dbReference>
<dbReference type="PANTHER" id="PTHR21327:SF46">
    <property type="entry name" value="3,4-DIHYDROXY-2-BUTANONE 4-PHOSPHATE SYNTHASE"/>
    <property type="match status" value="1"/>
</dbReference>
<dbReference type="NCBIfam" id="NF004437">
    <property type="entry name" value="PRK05773.1"/>
    <property type="match status" value="1"/>
</dbReference>
<evidence type="ECO:0000256" key="5">
    <source>
        <dbReference type="ARBA" id="ARBA00023211"/>
    </source>
</evidence>
<keyword evidence="4" id="KW-0460">Magnesium</keyword>
<evidence type="ECO:0000256" key="2">
    <source>
        <dbReference type="ARBA" id="ARBA00022619"/>
    </source>
</evidence>
<evidence type="ECO:0000256" key="6">
    <source>
        <dbReference type="ARBA" id="ARBA00023239"/>
    </source>
</evidence>
<dbReference type="InterPro" id="IPR000422">
    <property type="entry name" value="DHBP_synthase_RibB"/>
</dbReference>
<dbReference type="GO" id="GO:0009231">
    <property type="term" value="P:riboflavin biosynthetic process"/>
    <property type="evidence" value="ECO:0007669"/>
    <property type="project" value="UniProtKB-UniPathway"/>
</dbReference>
<dbReference type="InterPro" id="IPR017945">
    <property type="entry name" value="DHBP_synth_RibB-like_a/b_dom"/>
</dbReference>
<dbReference type="SUPFAM" id="SSF55821">
    <property type="entry name" value="YrdC/RibB"/>
    <property type="match status" value="1"/>
</dbReference>
<protein>
    <submittedName>
        <fullName evidence="7">3,4-dihydroxy-2-butanone 4-phosphate synthase</fullName>
    </submittedName>
</protein>
<evidence type="ECO:0000313" key="7">
    <source>
        <dbReference type="EMBL" id="AWR97179.1"/>
    </source>
</evidence>
<dbReference type="AlphaFoldDB" id="A0A2U9IM86"/>
<accession>A0A2U9IM86</accession>
<sequence length="219" mass="25236">MISKEEIRKNLESGLPILIYDFDGREEEIDMMFYAGKIDWKKIYTLRKEAGGLICYATGNEEAKKLGLMFQTEMLSNSEYKPLVKLPQYKDEPAFSLWVNHIETRTGISDEDRALTITKLHDVISMLKNNEKEARDTFYRDFYAPGHVPILIARGLGKRRGHTELSTSIASYVGLEKSVVIAEMLDEKRSLRKEKALQYSKNMGFLFIEGKEILKEVII</sequence>
<proteinExistence type="predicted"/>
<keyword evidence="6" id="KW-0456">Lyase</keyword>
<dbReference type="PANTHER" id="PTHR21327">
    <property type="entry name" value="GTP CYCLOHYDROLASE II-RELATED"/>
    <property type="match status" value="1"/>
</dbReference>
<organism evidence="7 8">
    <name type="scientific">Acidianus sulfidivorans JP7</name>
    <dbReference type="NCBI Taxonomy" id="619593"/>
    <lineage>
        <taxon>Archaea</taxon>
        <taxon>Thermoproteota</taxon>
        <taxon>Thermoprotei</taxon>
        <taxon>Sulfolobales</taxon>
        <taxon>Sulfolobaceae</taxon>
        <taxon>Acidianus</taxon>
    </lineage>
</organism>
<evidence type="ECO:0000256" key="3">
    <source>
        <dbReference type="ARBA" id="ARBA00022723"/>
    </source>
</evidence>
<reference evidence="7 8" key="1">
    <citation type="submission" date="2018-05" db="EMBL/GenBank/DDBJ databases">
        <title>Complete Genome Sequences of Extremely Thermoacidophilic, Metal-Mobilizing Type-Strain Members of the Archaeal Family Sulfolobaceae: Acidianus brierleyi DSM-1651T, Acidianus sulfidivorans DSM-18786T, Metallosphaera hakonensis DSM-7519T, and Metallosphaera prunae DSM-10039T.</title>
        <authorList>
            <person name="Counts J.A."/>
            <person name="Kelly R.M."/>
        </authorList>
    </citation>
    <scope>NUCLEOTIDE SEQUENCE [LARGE SCALE GENOMIC DNA]</scope>
    <source>
        <strain evidence="7 8">JP7</strain>
    </source>
</reference>
<dbReference type="OrthoDB" id="25735at2157"/>
<dbReference type="EMBL" id="CP029288">
    <property type="protein sequence ID" value="AWR97179.1"/>
    <property type="molecule type" value="Genomic_DNA"/>
</dbReference>
<dbReference type="Gene3D" id="3.90.870.10">
    <property type="entry name" value="DHBP synthase"/>
    <property type="match status" value="1"/>
</dbReference>
<keyword evidence="3" id="KW-0479">Metal-binding</keyword>
<evidence type="ECO:0000256" key="4">
    <source>
        <dbReference type="ARBA" id="ARBA00022842"/>
    </source>
</evidence>
<gene>
    <name evidence="7" type="ORF">DFR86_06120</name>
</gene>
<keyword evidence="5" id="KW-0464">Manganese</keyword>
<keyword evidence="2" id="KW-0686">Riboflavin biosynthesis</keyword>
<evidence type="ECO:0000256" key="1">
    <source>
        <dbReference type="ARBA" id="ARBA00005104"/>
    </source>
</evidence>
<dbReference type="GO" id="GO:0005829">
    <property type="term" value="C:cytosol"/>
    <property type="evidence" value="ECO:0007669"/>
    <property type="project" value="TreeGrafter"/>
</dbReference>
<name>A0A2U9IM86_9CREN</name>
<dbReference type="Pfam" id="PF00926">
    <property type="entry name" value="DHBP_synthase"/>
    <property type="match status" value="1"/>
</dbReference>
<evidence type="ECO:0000313" key="8">
    <source>
        <dbReference type="Proteomes" id="UP000248410"/>
    </source>
</evidence>
<dbReference type="GO" id="GO:0008686">
    <property type="term" value="F:3,4-dihydroxy-2-butanone-4-phosphate synthase activity"/>
    <property type="evidence" value="ECO:0007669"/>
    <property type="project" value="InterPro"/>
</dbReference>
<dbReference type="GeneID" id="36837527"/>
<dbReference type="UniPathway" id="UPA00275"/>
<keyword evidence="8" id="KW-1185">Reference proteome</keyword>
<dbReference type="KEGG" id="asul:DFR86_06120"/>
<dbReference type="Proteomes" id="UP000248410">
    <property type="component" value="Chromosome"/>
</dbReference>